<dbReference type="AlphaFoldDB" id="A0AAN8SEB3"/>
<organism evidence="13 15">
    <name type="scientific">Polyplax serrata</name>
    <name type="common">Common mouse louse</name>
    <dbReference type="NCBI Taxonomy" id="468196"/>
    <lineage>
        <taxon>Eukaryota</taxon>
        <taxon>Metazoa</taxon>
        <taxon>Ecdysozoa</taxon>
        <taxon>Arthropoda</taxon>
        <taxon>Hexapoda</taxon>
        <taxon>Insecta</taxon>
        <taxon>Pterygota</taxon>
        <taxon>Neoptera</taxon>
        <taxon>Paraneoptera</taxon>
        <taxon>Psocodea</taxon>
        <taxon>Troctomorpha</taxon>
        <taxon>Phthiraptera</taxon>
        <taxon>Anoplura</taxon>
        <taxon>Polyplacidae</taxon>
        <taxon>Polyplax</taxon>
    </lineage>
</organism>
<feature type="transmembrane region" description="Helical" evidence="10">
    <location>
        <begin position="102"/>
        <end position="122"/>
    </location>
</feature>
<evidence type="ECO:0000313" key="12">
    <source>
        <dbReference type="EMBL" id="KAK6633807.1"/>
    </source>
</evidence>
<dbReference type="GO" id="GO:0006686">
    <property type="term" value="P:sphingomyelin biosynthetic process"/>
    <property type="evidence" value="ECO:0007669"/>
    <property type="project" value="TreeGrafter"/>
</dbReference>
<name>A0AAN8SEB3_POLSC</name>
<dbReference type="PANTHER" id="PTHR21290">
    <property type="entry name" value="SPHINGOMYELIN SYNTHETASE"/>
    <property type="match status" value="1"/>
</dbReference>
<evidence type="ECO:0000313" key="15">
    <source>
        <dbReference type="Proteomes" id="UP001372834"/>
    </source>
</evidence>
<feature type="transmembrane region" description="Helical" evidence="10">
    <location>
        <begin position="253"/>
        <end position="270"/>
    </location>
</feature>
<feature type="domain" description="Sphingomyelin synthase-like" evidence="11">
    <location>
        <begin position="250"/>
        <end position="322"/>
    </location>
</feature>
<evidence type="ECO:0000256" key="6">
    <source>
        <dbReference type="ARBA" id="ARBA00022989"/>
    </source>
</evidence>
<evidence type="ECO:0000256" key="1">
    <source>
        <dbReference type="ARBA" id="ARBA00004141"/>
    </source>
</evidence>
<feature type="transmembrane region" description="Helical" evidence="10">
    <location>
        <begin position="308"/>
        <end position="325"/>
    </location>
</feature>
<dbReference type="Proteomes" id="UP001359485">
    <property type="component" value="Unassembled WGS sequence"/>
</dbReference>
<feature type="transmembrane region" description="Helical" evidence="10">
    <location>
        <begin position="282"/>
        <end position="302"/>
    </location>
</feature>
<evidence type="ECO:0000256" key="7">
    <source>
        <dbReference type="ARBA" id="ARBA00023098"/>
    </source>
</evidence>
<dbReference type="Pfam" id="PF14360">
    <property type="entry name" value="PAP2_C"/>
    <property type="match status" value="1"/>
</dbReference>
<dbReference type="EMBL" id="JAWJWF010000004">
    <property type="protein sequence ID" value="KAK6633807.1"/>
    <property type="molecule type" value="Genomic_DNA"/>
</dbReference>
<feature type="compositionally biased region" description="Polar residues" evidence="9">
    <location>
        <begin position="43"/>
        <end position="58"/>
    </location>
</feature>
<keyword evidence="4 10" id="KW-0812">Transmembrane</keyword>
<evidence type="ECO:0000256" key="2">
    <source>
        <dbReference type="ARBA" id="ARBA00005441"/>
    </source>
</evidence>
<evidence type="ECO:0000256" key="4">
    <source>
        <dbReference type="ARBA" id="ARBA00022692"/>
    </source>
</evidence>
<evidence type="ECO:0000256" key="8">
    <source>
        <dbReference type="ARBA" id="ARBA00023136"/>
    </source>
</evidence>
<feature type="transmembrane region" description="Helical" evidence="10">
    <location>
        <begin position="188"/>
        <end position="214"/>
    </location>
</feature>
<comment type="caution">
    <text evidence="13">The sequence shown here is derived from an EMBL/GenBank/DDBJ whole genome shotgun (WGS) entry which is preliminary data.</text>
</comment>
<dbReference type="GO" id="GO:0047493">
    <property type="term" value="F:ceramide cholinephosphotransferase activity"/>
    <property type="evidence" value="ECO:0007669"/>
    <property type="project" value="TreeGrafter"/>
</dbReference>
<feature type="transmembrane region" description="Helical" evidence="10">
    <location>
        <begin position="154"/>
        <end position="176"/>
    </location>
</feature>
<dbReference type="GO" id="GO:0005886">
    <property type="term" value="C:plasma membrane"/>
    <property type="evidence" value="ECO:0007669"/>
    <property type="project" value="TreeGrafter"/>
</dbReference>
<keyword evidence="3" id="KW-0808">Transferase</keyword>
<accession>A0AAN8SEB3</accession>
<keyword evidence="14" id="KW-1185">Reference proteome</keyword>
<keyword evidence="5" id="KW-0746">Sphingolipid metabolism</keyword>
<dbReference type="GO" id="GO:0046513">
    <property type="term" value="P:ceramide biosynthetic process"/>
    <property type="evidence" value="ECO:0007669"/>
    <property type="project" value="TreeGrafter"/>
</dbReference>
<proteinExistence type="inferred from homology"/>
<protein>
    <recommendedName>
        <fullName evidence="11">Sphingomyelin synthase-like domain-containing protein</fullName>
    </recommendedName>
</protein>
<gene>
    <name evidence="13" type="ORF">RUM43_001398</name>
    <name evidence="12" type="ORF">RUM44_004414</name>
</gene>
<evidence type="ECO:0000313" key="13">
    <source>
        <dbReference type="EMBL" id="KAK6645122.1"/>
    </source>
</evidence>
<dbReference type="EMBL" id="JAWJWE010000001">
    <property type="protein sequence ID" value="KAK6645122.1"/>
    <property type="molecule type" value="Genomic_DNA"/>
</dbReference>
<dbReference type="PANTHER" id="PTHR21290:SF27">
    <property type="entry name" value="PHOSPHATIDYLCHOLINE:CERAMIDE CHOLINEPHOSPHOTRANSFERASE 1"/>
    <property type="match status" value="1"/>
</dbReference>
<keyword evidence="7" id="KW-0443">Lipid metabolism</keyword>
<comment type="similarity">
    <text evidence="2">Belongs to the sphingomyelin synthase family.</text>
</comment>
<reference evidence="13 15" key="1">
    <citation type="submission" date="2023-10" db="EMBL/GenBank/DDBJ databases">
        <title>Genomes of two closely related lineages of the louse Polyplax serrata with different host specificities.</title>
        <authorList>
            <person name="Martinu J."/>
            <person name="Tarabai H."/>
            <person name="Stefka J."/>
            <person name="Hypsa V."/>
        </authorList>
    </citation>
    <scope>NUCLEOTIDE SEQUENCE [LARGE SCALE GENOMIC DNA]</scope>
    <source>
        <strain evidence="12">98ZLc_SE</strain>
        <strain evidence="13">HR10_N</strain>
    </source>
</reference>
<sequence>MAMDKEEDPKPQNGMVLDPSANKNDYGTLSVGPEDPNMKKQDTIYQRQPLLPQQNSLALTIEDSDDEPDSGRNQSNGRIINIKLPPPLKDEPRFPKEIFKTFLAFIIMSAGMILSTAVLSVVHERVPNLDINERNVSKPLPDVFLDNVPTNDTWALNSSEILIMISVNTCFVVIFFHKHRFIVARRVFLLMGILYLMRCITMYITVLPVASYTYKCSPPAKNPNALMYLRRMWQLLTGFGLAINGKHTYCGDFIYSGHTLILVLTYLIIVEYSPRKLVPLHWISWAMSFIGVICVLIARGHYSIDVVVAYYVTTRLFWIYHTMACNTKFKEMGPNNYLARVWWFPVFKYFEGNVAGPVPRQFDWPLPWPRRFLSKHPNREC</sequence>
<dbReference type="Proteomes" id="UP001372834">
    <property type="component" value="Unassembled WGS sequence"/>
</dbReference>
<dbReference type="CDD" id="cd01610">
    <property type="entry name" value="PAP2_like"/>
    <property type="match status" value="1"/>
</dbReference>
<dbReference type="InterPro" id="IPR045221">
    <property type="entry name" value="Sphingomyelin_synth-like"/>
</dbReference>
<dbReference type="GO" id="GO:0005789">
    <property type="term" value="C:endoplasmic reticulum membrane"/>
    <property type="evidence" value="ECO:0007669"/>
    <property type="project" value="TreeGrafter"/>
</dbReference>
<dbReference type="GO" id="GO:0000139">
    <property type="term" value="C:Golgi membrane"/>
    <property type="evidence" value="ECO:0007669"/>
    <property type="project" value="TreeGrafter"/>
</dbReference>
<dbReference type="InterPro" id="IPR025749">
    <property type="entry name" value="Sphingomyelin_synth-like_dom"/>
</dbReference>
<keyword evidence="6 10" id="KW-1133">Transmembrane helix</keyword>
<evidence type="ECO:0000259" key="11">
    <source>
        <dbReference type="Pfam" id="PF14360"/>
    </source>
</evidence>
<evidence type="ECO:0000256" key="9">
    <source>
        <dbReference type="SAM" id="MobiDB-lite"/>
    </source>
</evidence>
<keyword evidence="8 10" id="KW-0472">Membrane</keyword>
<evidence type="ECO:0000256" key="3">
    <source>
        <dbReference type="ARBA" id="ARBA00022679"/>
    </source>
</evidence>
<evidence type="ECO:0000313" key="14">
    <source>
        <dbReference type="Proteomes" id="UP001359485"/>
    </source>
</evidence>
<dbReference type="GO" id="GO:0033188">
    <property type="term" value="F:sphingomyelin synthase activity"/>
    <property type="evidence" value="ECO:0007669"/>
    <property type="project" value="TreeGrafter"/>
</dbReference>
<comment type="subcellular location">
    <subcellularLocation>
        <location evidence="1">Membrane</location>
        <topology evidence="1">Multi-pass membrane protein</topology>
    </subcellularLocation>
</comment>
<feature type="region of interest" description="Disordered" evidence="9">
    <location>
        <begin position="1"/>
        <end position="84"/>
    </location>
</feature>
<evidence type="ECO:0000256" key="10">
    <source>
        <dbReference type="SAM" id="Phobius"/>
    </source>
</evidence>
<evidence type="ECO:0000256" key="5">
    <source>
        <dbReference type="ARBA" id="ARBA00022919"/>
    </source>
</evidence>